<organism evidence="1 2">
    <name type="scientific">Bifidobacterium erythrocebi</name>
    <dbReference type="NCBI Taxonomy" id="2675325"/>
    <lineage>
        <taxon>Bacteria</taxon>
        <taxon>Bacillati</taxon>
        <taxon>Actinomycetota</taxon>
        <taxon>Actinomycetes</taxon>
        <taxon>Bifidobacteriales</taxon>
        <taxon>Bifidobacteriaceae</taxon>
        <taxon>Bifidobacterium</taxon>
    </lineage>
</organism>
<dbReference type="EMBL" id="JAAIIF010000010">
    <property type="protein sequence ID" value="NMM96611.1"/>
    <property type="molecule type" value="Genomic_DNA"/>
</dbReference>
<name>A0A7Y0EWH1_9BIFI</name>
<proteinExistence type="predicted"/>
<sequence>METVVVSMGVRSGMRRCGARSSGSLRVGVVWPPHAGGCVGRGRGTSVRQSSDIQTVASCGRRPSLVSGEDASRILPSGRSAGVMLKLVMDAQPLERR</sequence>
<evidence type="ECO:0000313" key="1">
    <source>
        <dbReference type="EMBL" id="NMM96611.1"/>
    </source>
</evidence>
<accession>A0A7Y0EWH1</accession>
<keyword evidence="2" id="KW-1185">Reference proteome</keyword>
<dbReference type="AlphaFoldDB" id="A0A7Y0EWH1"/>
<evidence type="ECO:0000313" key="2">
    <source>
        <dbReference type="Proteomes" id="UP000529710"/>
    </source>
</evidence>
<dbReference type="Proteomes" id="UP000529710">
    <property type="component" value="Unassembled WGS sequence"/>
</dbReference>
<reference evidence="1 2" key="1">
    <citation type="submission" date="2020-02" db="EMBL/GenBank/DDBJ databases">
        <title>Characterization of phylogenetic diversity of novel bifidobacterial species isolated in Czech ZOOs.</title>
        <authorList>
            <person name="Lugli G.A."/>
            <person name="Vera N.B."/>
            <person name="Ventura M."/>
        </authorList>
    </citation>
    <scope>NUCLEOTIDE SEQUENCE [LARGE SCALE GENOMIC DNA]</scope>
    <source>
        <strain evidence="1 2">DSM 109960</strain>
    </source>
</reference>
<comment type="caution">
    <text evidence="1">The sequence shown here is derived from an EMBL/GenBank/DDBJ whole genome shotgun (WGS) entry which is preliminary data.</text>
</comment>
<protein>
    <submittedName>
        <fullName evidence="1">Uncharacterized protein</fullName>
    </submittedName>
</protein>
<gene>
    <name evidence="1" type="ORF">G1C98_1347</name>
</gene>